<dbReference type="PROSITE" id="PS00211">
    <property type="entry name" value="ABC_TRANSPORTER_1"/>
    <property type="match status" value="1"/>
</dbReference>
<dbReference type="SMART" id="SM00382">
    <property type="entry name" value="AAA"/>
    <property type="match status" value="1"/>
</dbReference>
<dbReference type="PANTHER" id="PTHR43394">
    <property type="entry name" value="ATP-DEPENDENT PERMEASE MDL1, MITOCHONDRIAL"/>
    <property type="match status" value="1"/>
</dbReference>
<evidence type="ECO:0000256" key="2">
    <source>
        <dbReference type="ARBA" id="ARBA00022692"/>
    </source>
</evidence>
<gene>
    <name evidence="9" type="ORF">ACFPZ4_00110</name>
</gene>
<evidence type="ECO:0000256" key="4">
    <source>
        <dbReference type="ARBA" id="ARBA00022840"/>
    </source>
</evidence>
<evidence type="ECO:0000313" key="10">
    <source>
        <dbReference type="Proteomes" id="UP001596207"/>
    </source>
</evidence>
<dbReference type="GO" id="GO:0005524">
    <property type="term" value="F:ATP binding"/>
    <property type="evidence" value="ECO:0007669"/>
    <property type="project" value="UniProtKB-KW"/>
</dbReference>
<sequence length="602" mass="64429">MTVPASLRMALHTLRLSYRADPRVTCFVGVLVLLQAGLVAATASAQRWLVDAAGARMLAGLVEAVVVGILAYVMQVVGQRLALNFRNDLVNRVQMAMEQEITETAARIPTIEHLERAEFLNQITMLRRGTVALTTTGWAAAYAVSAGVGLCLSVWLLADLHPLLTILAPCALPILVLTNRARKIQQQAFDATAEPLRQEAALHELCLRPGPAKEVRISGNAERLNRLAQQLWTRAAREEGAARLRGLGIEAAGWALYYGALAVTLVLVGHLMASGQTTAGGAVLLISLAGQLRTQQQAVVDAITQVAAGGRIAEHHFWLTRYASASRAGVLPPPTRLTRGIVLDRVSFTYPGTEERVLDEVDLVVPAGCSIAVVGENGAGKSTLIKLLMGVLRPTGGTITVDGVDLTRLDASGWAAASTGTLQDFLKLQVPVRESVGAGDLRKIGDVVAVDGALRRAAAAQFVHELPDGVETLLGRLFGGIELSHGQWQRLAVARGLMRTSPLLLVLDEPTAALDAQSEHDLFELFTRQAREYGGDGAITVLVSHRFSTVHLADRIVVVSGGRVIEQGTHPELLAAGGEYASLYRLQAEAYGHRARPRRHPA</sequence>
<feature type="domain" description="ABC transporter" evidence="8">
    <location>
        <begin position="341"/>
        <end position="586"/>
    </location>
</feature>
<evidence type="ECO:0000256" key="6">
    <source>
        <dbReference type="ARBA" id="ARBA00023136"/>
    </source>
</evidence>
<accession>A0ABW1HI72</accession>
<evidence type="ECO:0000313" key="9">
    <source>
        <dbReference type="EMBL" id="MFC5939887.1"/>
    </source>
</evidence>
<evidence type="ECO:0000256" key="3">
    <source>
        <dbReference type="ARBA" id="ARBA00022741"/>
    </source>
</evidence>
<dbReference type="Gene3D" id="1.20.1560.10">
    <property type="entry name" value="ABC transporter type 1, transmembrane domain"/>
    <property type="match status" value="1"/>
</dbReference>
<keyword evidence="4 9" id="KW-0067">ATP-binding</keyword>
<dbReference type="InterPro" id="IPR027417">
    <property type="entry name" value="P-loop_NTPase"/>
</dbReference>
<dbReference type="InterPro" id="IPR017871">
    <property type="entry name" value="ABC_transporter-like_CS"/>
</dbReference>
<evidence type="ECO:0000256" key="1">
    <source>
        <dbReference type="ARBA" id="ARBA00004651"/>
    </source>
</evidence>
<keyword evidence="5 7" id="KW-1133">Transmembrane helix</keyword>
<protein>
    <submittedName>
        <fullName evidence="9">ABC transporter ATP-binding protein</fullName>
    </submittedName>
</protein>
<dbReference type="SUPFAM" id="SSF52540">
    <property type="entry name" value="P-loop containing nucleoside triphosphate hydrolases"/>
    <property type="match status" value="1"/>
</dbReference>
<dbReference type="Gene3D" id="3.40.50.300">
    <property type="entry name" value="P-loop containing nucleotide triphosphate hydrolases"/>
    <property type="match status" value="1"/>
</dbReference>
<dbReference type="SUPFAM" id="SSF90123">
    <property type="entry name" value="ABC transporter transmembrane region"/>
    <property type="match status" value="1"/>
</dbReference>
<dbReference type="RefSeq" id="WP_353899676.1">
    <property type="nucleotide sequence ID" value="NZ_CP158970.1"/>
</dbReference>
<keyword evidence="2 7" id="KW-0812">Transmembrane</keyword>
<comment type="subcellular location">
    <subcellularLocation>
        <location evidence="1">Cell membrane</location>
        <topology evidence="1">Multi-pass membrane protein</topology>
    </subcellularLocation>
</comment>
<keyword evidence="3" id="KW-0547">Nucleotide-binding</keyword>
<proteinExistence type="predicted"/>
<dbReference type="InterPro" id="IPR036640">
    <property type="entry name" value="ABC1_TM_sf"/>
</dbReference>
<dbReference type="InterPro" id="IPR003439">
    <property type="entry name" value="ABC_transporter-like_ATP-bd"/>
</dbReference>
<evidence type="ECO:0000256" key="5">
    <source>
        <dbReference type="ARBA" id="ARBA00022989"/>
    </source>
</evidence>
<name>A0ABW1HI72_9ACTN</name>
<evidence type="ECO:0000259" key="8">
    <source>
        <dbReference type="PROSITE" id="PS50893"/>
    </source>
</evidence>
<feature type="transmembrane region" description="Helical" evidence="7">
    <location>
        <begin position="254"/>
        <end position="273"/>
    </location>
</feature>
<feature type="transmembrane region" description="Helical" evidence="7">
    <location>
        <begin position="131"/>
        <end position="155"/>
    </location>
</feature>
<dbReference type="PROSITE" id="PS50893">
    <property type="entry name" value="ABC_TRANSPORTER_2"/>
    <property type="match status" value="1"/>
</dbReference>
<dbReference type="PANTHER" id="PTHR43394:SF1">
    <property type="entry name" value="ATP-BINDING CASSETTE SUB-FAMILY B MEMBER 10, MITOCHONDRIAL"/>
    <property type="match status" value="1"/>
</dbReference>
<dbReference type="Proteomes" id="UP001596207">
    <property type="component" value="Unassembled WGS sequence"/>
</dbReference>
<comment type="caution">
    <text evidence="9">The sequence shown here is derived from an EMBL/GenBank/DDBJ whole genome shotgun (WGS) entry which is preliminary data.</text>
</comment>
<organism evidence="9 10">
    <name type="scientific">Micromonospora harpali</name>
    <dbReference type="NCBI Taxonomy" id="1490225"/>
    <lineage>
        <taxon>Bacteria</taxon>
        <taxon>Bacillati</taxon>
        <taxon>Actinomycetota</taxon>
        <taxon>Actinomycetes</taxon>
        <taxon>Micromonosporales</taxon>
        <taxon>Micromonosporaceae</taxon>
        <taxon>Micromonospora</taxon>
    </lineage>
</organism>
<dbReference type="EMBL" id="JBHSQQ010000001">
    <property type="protein sequence ID" value="MFC5939887.1"/>
    <property type="molecule type" value="Genomic_DNA"/>
</dbReference>
<feature type="transmembrane region" description="Helical" evidence="7">
    <location>
        <begin position="57"/>
        <end position="77"/>
    </location>
</feature>
<dbReference type="InterPro" id="IPR003593">
    <property type="entry name" value="AAA+_ATPase"/>
</dbReference>
<dbReference type="InterPro" id="IPR039421">
    <property type="entry name" value="Type_1_exporter"/>
</dbReference>
<keyword evidence="10" id="KW-1185">Reference proteome</keyword>
<reference evidence="10" key="1">
    <citation type="journal article" date="2019" name="Int. J. Syst. Evol. Microbiol.">
        <title>The Global Catalogue of Microorganisms (GCM) 10K type strain sequencing project: providing services to taxonomists for standard genome sequencing and annotation.</title>
        <authorList>
            <consortium name="The Broad Institute Genomics Platform"/>
            <consortium name="The Broad Institute Genome Sequencing Center for Infectious Disease"/>
            <person name="Wu L."/>
            <person name="Ma J."/>
        </authorList>
    </citation>
    <scope>NUCLEOTIDE SEQUENCE [LARGE SCALE GENOMIC DNA]</scope>
    <source>
        <strain evidence="10">CGMCC 4.7173</strain>
    </source>
</reference>
<dbReference type="Pfam" id="PF00005">
    <property type="entry name" value="ABC_tran"/>
    <property type="match status" value="1"/>
</dbReference>
<keyword evidence="6 7" id="KW-0472">Membrane</keyword>
<evidence type="ECO:0000256" key="7">
    <source>
        <dbReference type="SAM" id="Phobius"/>
    </source>
</evidence>
<feature type="transmembrane region" description="Helical" evidence="7">
    <location>
        <begin position="161"/>
        <end position="178"/>
    </location>
</feature>